<evidence type="ECO:0000256" key="7">
    <source>
        <dbReference type="ARBA" id="ARBA00023242"/>
    </source>
</evidence>
<reference evidence="11 12" key="1">
    <citation type="journal article" date="2018" name="Front. Microbiol.">
        <title>Genomic and genetic insights into a cosmopolitan fungus, Paecilomyces variotii (Eurotiales).</title>
        <authorList>
            <person name="Urquhart A.S."/>
            <person name="Mondo S.J."/>
            <person name="Makela M.R."/>
            <person name="Hane J.K."/>
            <person name="Wiebenga A."/>
            <person name="He G."/>
            <person name="Mihaltcheva S."/>
            <person name="Pangilinan J."/>
            <person name="Lipzen A."/>
            <person name="Barry K."/>
            <person name="de Vries R.P."/>
            <person name="Grigoriev I.V."/>
            <person name="Idnurm A."/>
        </authorList>
    </citation>
    <scope>NUCLEOTIDE SEQUENCE [LARGE SCALE GENOMIC DNA]</scope>
    <source>
        <strain evidence="11 12">CBS 101075</strain>
    </source>
</reference>
<keyword evidence="6 9" id="KW-0804">Transcription</keyword>
<protein>
    <recommendedName>
        <fullName evidence="3 9">Mediator of RNA polymerase II transcription subunit 19</fullName>
    </recommendedName>
    <alternativeName>
        <fullName evidence="8 9">Mediator complex subunit 19</fullName>
    </alternativeName>
</protein>
<keyword evidence="12" id="KW-1185">Reference proteome</keyword>
<feature type="compositionally biased region" description="Polar residues" evidence="10">
    <location>
        <begin position="1"/>
        <end position="10"/>
    </location>
</feature>
<comment type="subcellular location">
    <subcellularLocation>
        <location evidence="1 9">Nucleus</location>
    </subcellularLocation>
</comment>
<evidence type="ECO:0000313" key="12">
    <source>
        <dbReference type="Proteomes" id="UP000283841"/>
    </source>
</evidence>
<evidence type="ECO:0000256" key="3">
    <source>
        <dbReference type="ARBA" id="ARBA00019615"/>
    </source>
</evidence>
<feature type="compositionally biased region" description="Low complexity" evidence="10">
    <location>
        <begin position="60"/>
        <end position="77"/>
    </location>
</feature>
<dbReference type="EMBL" id="RCNU01000012">
    <property type="protein sequence ID" value="RWQ92641.1"/>
    <property type="molecule type" value="Genomic_DNA"/>
</dbReference>
<keyword evidence="5 9" id="KW-0010">Activator</keyword>
<dbReference type="GO" id="GO:0016592">
    <property type="term" value="C:mediator complex"/>
    <property type="evidence" value="ECO:0007669"/>
    <property type="project" value="InterPro"/>
</dbReference>
<evidence type="ECO:0000256" key="10">
    <source>
        <dbReference type="SAM" id="MobiDB-lite"/>
    </source>
</evidence>
<feature type="compositionally biased region" description="Basic and acidic residues" evidence="10">
    <location>
        <begin position="148"/>
        <end position="177"/>
    </location>
</feature>
<feature type="compositionally biased region" description="Gly residues" evidence="10">
    <location>
        <begin position="442"/>
        <end position="452"/>
    </location>
</feature>
<feature type="compositionally biased region" description="Polar residues" evidence="10">
    <location>
        <begin position="96"/>
        <end position="110"/>
    </location>
</feature>
<evidence type="ECO:0000256" key="2">
    <source>
        <dbReference type="ARBA" id="ARBA00009259"/>
    </source>
</evidence>
<comment type="caution">
    <text evidence="11">The sequence shown here is derived from an EMBL/GenBank/DDBJ whole genome shotgun (WGS) entry which is preliminary data.</text>
</comment>
<evidence type="ECO:0000313" key="11">
    <source>
        <dbReference type="EMBL" id="RWQ92641.1"/>
    </source>
</evidence>
<feature type="compositionally biased region" description="Polar residues" evidence="10">
    <location>
        <begin position="50"/>
        <end position="59"/>
    </location>
</feature>
<dbReference type="AlphaFoldDB" id="A0A443HLF1"/>
<name>A0A443HLF1_BYSSP</name>
<dbReference type="GO" id="GO:0006357">
    <property type="term" value="P:regulation of transcription by RNA polymerase II"/>
    <property type="evidence" value="ECO:0007669"/>
    <property type="project" value="InterPro"/>
</dbReference>
<evidence type="ECO:0000256" key="8">
    <source>
        <dbReference type="ARBA" id="ARBA00032018"/>
    </source>
</evidence>
<feature type="compositionally biased region" description="Low complexity" evidence="10">
    <location>
        <begin position="12"/>
        <end position="24"/>
    </location>
</feature>
<accession>A0A443HLF1</accession>
<comment type="function">
    <text evidence="9">Component of the Mediator complex, a coactivator involved in the regulated transcription of nearly all RNA polymerase II-dependent genes. Mediator functions as a bridge to convey information from gene-specific regulatory proteins to the basal RNA polymerase II transcription machinery. Mediator is recruited to promoters by direct interactions with regulatory proteins and serves as a scaffold for the assembly of a functional preinitiation complex with RNA polymerase II and the general transcription factors.</text>
</comment>
<sequence>MSVSGSTTSYRAGPLSPSSPAAGSCKATQPLLSGIDHTPQTPTSPPLMSVGSQNYASSFTTTQASPGQTTTSQTAPLSSPPSSTPMSTQLSQQPTVAATNSFPTPASSVSGHLMGTASAEDLENAEKSGARIQGQDSGSMADSMTMDDSGHHRSDHDRQRGGEGRTKLNDSTTVKDEDAMDVDGGAGISRDEGEFSLSSLEKDFGPAFHLCKTSHTMTGPDPSWDLVSLYGLGPIAKSVARTDPVTGEKINRLRKSYEGKLKGLGLAGRNKPVKHDPGAPGGLRDLTMWPEEEWQNQKVSGKEIRVADLDSAFYKLQMKAMKMEPGTVPNHEFWEDALGHEKPPKHPGPGDSKKVSGAATPNAARQPSQPNGTPTATEPERTRPSRGRKRHYDDNSFVGYGEGYVDDDDDALYSNSESGKKRRKKDNIPRGPPPIPERSGSYGVGMFGIGAR</sequence>
<evidence type="ECO:0000256" key="4">
    <source>
        <dbReference type="ARBA" id="ARBA00023015"/>
    </source>
</evidence>
<organism evidence="11 12">
    <name type="scientific">Byssochlamys spectabilis</name>
    <name type="common">Paecilomyces variotii</name>
    <dbReference type="NCBI Taxonomy" id="264951"/>
    <lineage>
        <taxon>Eukaryota</taxon>
        <taxon>Fungi</taxon>
        <taxon>Dikarya</taxon>
        <taxon>Ascomycota</taxon>
        <taxon>Pezizomycotina</taxon>
        <taxon>Eurotiomycetes</taxon>
        <taxon>Eurotiomycetidae</taxon>
        <taxon>Eurotiales</taxon>
        <taxon>Thermoascaceae</taxon>
        <taxon>Paecilomyces</taxon>
    </lineage>
</organism>
<gene>
    <name evidence="9" type="primary">MED19</name>
    <name evidence="11" type="ORF">C8Q69DRAFT_85172</name>
</gene>
<dbReference type="Proteomes" id="UP000283841">
    <property type="component" value="Unassembled WGS sequence"/>
</dbReference>
<feature type="compositionally biased region" description="Polar residues" evidence="10">
    <location>
        <begin position="363"/>
        <end position="372"/>
    </location>
</feature>
<evidence type="ECO:0000256" key="6">
    <source>
        <dbReference type="ARBA" id="ARBA00023163"/>
    </source>
</evidence>
<dbReference type="VEuPathDB" id="FungiDB:C8Q69DRAFT_85172"/>
<evidence type="ECO:0000256" key="1">
    <source>
        <dbReference type="ARBA" id="ARBA00004123"/>
    </source>
</evidence>
<feature type="compositionally biased region" description="Low complexity" evidence="10">
    <location>
        <begin position="84"/>
        <end position="95"/>
    </location>
</feature>
<evidence type="ECO:0000256" key="5">
    <source>
        <dbReference type="ARBA" id="ARBA00023159"/>
    </source>
</evidence>
<dbReference type="STRING" id="264951.A0A443HLF1"/>
<proteinExistence type="inferred from homology"/>
<comment type="subunit">
    <text evidence="9">Component of the Mediator complex.</text>
</comment>
<evidence type="ECO:0000256" key="9">
    <source>
        <dbReference type="RuleBase" id="RU364151"/>
    </source>
</evidence>
<feature type="region of interest" description="Disordered" evidence="10">
    <location>
        <begin position="337"/>
        <end position="452"/>
    </location>
</feature>
<feature type="region of interest" description="Disordered" evidence="10">
    <location>
        <begin position="1"/>
        <end position="190"/>
    </location>
</feature>
<dbReference type="InterPro" id="IPR013942">
    <property type="entry name" value="Mediator_Med19_fun"/>
</dbReference>
<keyword evidence="7 9" id="KW-0539">Nucleus</keyword>
<dbReference type="Pfam" id="PF08633">
    <property type="entry name" value="Rox3"/>
    <property type="match status" value="1"/>
</dbReference>
<dbReference type="GO" id="GO:0003712">
    <property type="term" value="F:transcription coregulator activity"/>
    <property type="evidence" value="ECO:0007669"/>
    <property type="project" value="InterPro"/>
</dbReference>
<keyword evidence="4 9" id="KW-0805">Transcription regulation</keyword>
<comment type="similarity">
    <text evidence="2 9">Belongs to the Mediator complex subunit 19 family.</text>
</comment>